<organism evidence="1 2">
    <name type="scientific">Meloidogyne enterolobii</name>
    <name type="common">Root-knot nematode worm</name>
    <name type="synonym">Meloidogyne mayaguensis</name>
    <dbReference type="NCBI Taxonomy" id="390850"/>
    <lineage>
        <taxon>Eukaryota</taxon>
        <taxon>Metazoa</taxon>
        <taxon>Ecdysozoa</taxon>
        <taxon>Nematoda</taxon>
        <taxon>Chromadorea</taxon>
        <taxon>Rhabditida</taxon>
        <taxon>Tylenchina</taxon>
        <taxon>Tylenchomorpha</taxon>
        <taxon>Tylenchoidea</taxon>
        <taxon>Meloidogynidae</taxon>
        <taxon>Meloidogyninae</taxon>
        <taxon>Meloidogyne</taxon>
    </lineage>
</organism>
<accession>A0ACB0ZQD9</accession>
<comment type="caution">
    <text evidence="1">The sequence shown here is derived from an EMBL/GenBank/DDBJ whole genome shotgun (WGS) entry which is preliminary data.</text>
</comment>
<evidence type="ECO:0000313" key="2">
    <source>
        <dbReference type="Proteomes" id="UP001497535"/>
    </source>
</evidence>
<gene>
    <name evidence="1" type="ORF">MENTE1834_LOCUS28556</name>
</gene>
<dbReference type="Proteomes" id="UP001497535">
    <property type="component" value="Unassembled WGS sequence"/>
</dbReference>
<keyword evidence="2" id="KW-1185">Reference proteome</keyword>
<protein>
    <submittedName>
        <fullName evidence="1">Uncharacterized protein</fullName>
    </submittedName>
</protein>
<dbReference type="EMBL" id="CAVMJV010000044">
    <property type="protein sequence ID" value="CAK5081330.1"/>
    <property type="molecule type" value="Genomic_DNA"/>
</dbReference>
<sequence>MKDEEKKTGKVNLSAIHIYDNEGESSDTSQDQTIECYCGTRMNVRSVNLKLNTRNKSILYVKKAPMFTVKGGKVKIYHAIWPEMERCVAIKFIIKSNSDTMDAAKKEIDVFEHFYKVHRNGKFRIIDYFGQ</sequence>
<reference evidence="1" key="1">
    <citation type="submission" date="2023-11" db="EMBL/GenBank/DDBJ databases">
        <authorList>
            <person name="Poullet M."/>
        </authorList>
    </citation>
    <scope>NUCLEOTIDE SEQUENCE</scope>
    <source>
        <strain evidence="1">E1834</strain>
    </source>
</reference>
<evidence type="ECO:0000313" key="1">
    <source>
        <dbReference type="EMBL" id="CAK5081330.1"/>
    </source>
</evidence>
<proteinExistence type="predicted"/>
<name>A0ACB0ZQD9_MELEN</name>